<evidence type="ECO:0000256" key="4">
    <source>
        <dbReference type="RuleBase" id="RU000304"/>
    </source>
</evidence>
<dbReference type="Proteomes" id="UP000268350">
    <property type="component" value="Unassembled WGS sequence"/>
</dbReference>
<dbReference type="FunFam" id="1.10.510.10:FF:001237">
    <property type="entry name" value="GM20338"/>
    <property type="match status" value="1"/>
</dbReference>
<dbReference type="InterPro" id="IPR051681">
    <property type="entry name" value="Ser/Thr_Kinases-Pseudokinases"/>
</dbReference>
<keyword evidence="2 3" id="KW-0067">ATP-binding</keyword>
<keyword evidence="4" id="KW-0723">Serine/threonine-protein kinase</keyword>
<evidence type="ECO:0000259" key="5">
    <source>
        <dbReference type="PROSITE" id="PS50011"/>
    </source>
</evidence>
<keyword evidence="7" id="KW-1185">Reference proteome</keyword>
<dbReference type="SUPFAM" id="SSF56112">
    <property type="entry name" value="Protein kinase-like (PK-like)"/>
    <property type="match status" value="1"/>
</dbReference>
<name>A0A3B0J4X7_DROGU</name>
<dbReference type="STRING" id="7266.A0A3B0J4X7"/>
<proteinExistence type="inferred from homology"/>
<evidence type="ECO:0000256" key="1">
    <source>
        <dbReference type="ARBA" id="ARBA00022741"/>
    </source>
</evidence>
<keyword evidence="6" id="KW-0418">Kinase</keyword>
<comment type="similarity">
    <text evidence="4">Belongs to the protein kinase superfamily.</text>
</comment>
<dbReference type="SMART" id="SM00220">
    <property type="entry name" value="S_TKc"/>
    <property type="match status" value="1"/>
</dbReference>
<dbReference type="PANTHER" id="PTHR44329">
    <property type="entry name" value="SERINE/THREONINE-PROTEIN KINASE TNNI3K-RELATED"/>
    <property type="match status" value="1"/>
</dbReference>
<dbReference type="OMA" id="FKAIYRD"/>
<accession>A0A3B0J4X7</accession>
<dbReference type="Gene3D" id="1.10.510.10">
    <property type="entry name" value="Transferase(Phosphotransferase) domain 1"/>
    <property type="match status" value="1"/>
</dbReference>
<evidence type="ECO:0000313" key="6">
    <source>
        <dbReference type="EMBL" id="SPP74602.1"/>
    </source>
</evidence>
<organism evidence="6 7">
    <name type="scientific">Drosophila guanche</name>
    <name type="common">Fruit fly</name>
    <dbReference type="NCBI Taxonomy" id="7266"/>
    <lineage>
        <taxon>Eukaryota</taxon>
        <taxon>Metazoa</taxon>
        <taxon>Ecdysozoa</taxon>
        <taxon>Arthropoda</taxon>
        <taxon>Hexapoda</taxon>
        <taxon>Insecta</taxon>
        <taxon>Pterygota</taxon>
        <taxon>Neoptera</taxon>
        <taxon>Endopterygota</taxon>
        <taxon>Diptera</taxon>
        <taxon>Brachycera</taxon>
        <taxon>Muscomorpha</taxon>
        <taxon>Ephydroidea</taxon>
        <taxon>Drosophilidae</taxon>
        <taxon>Drosophila</taxon>
        <taxon>Sophophora</taxon>
    </lineage>
</organism>
<dbReference type="AlphaFoldDB" id="A0A3B0J4X7"/>
<dbReference type="InterPro" id="IPR017441">
    <property type="entry name" value="Protein_kinase_ATP_BS"/>
</dbReference>
<dbReference type="PROSITE" id="PS00108">
    <property type="entry name" value="PROTEIN_KINASE_ST"/>
    <property type="match status" value="1"/>
</dbReference>
<gene>
    <name evidence="6" type="ORF">DGUA_6G002256</name>
</gene>
<protein>
    <submittedName>
        <fullName evidence="6">Blast:Proto-oncogene serine/threonine-protein kinase mos</fullName>
    </submittedName>
</protein>
<feature type="binding site" evidence="3">
    <location>
        <position position="94"/>
    </location>
    <ligand>
        <name>ATP</name>
        <dbReference type="ChEBI" id="CHEBI:30616"/>
    </ligand>
</feature>
<evidence type="ECO:0000313" key="7">
    <source>
        <dbReference type="Proteomes" id="UP000268350"/>
    </source>
</evidence>
<dbReference type="PROSITE" id="PS50011">
    <property type="entry name" value="PROTEIN_KINASE_DOM"/>
    <property type="match status" value="1"/>
</dbReference>
<dbReference type="InterPro" id="IPR008271">
    <property type="entry name" value="Ser/Thr_kinase_AS"/>
</dbReference>
<sequence>MFSALVSCTIHIFPTVWQRTHTEHTQLLKRKHRYTVKMSFSVANRENELVLTTPKRNELLKDGPPVRTRCQVLGRGAYGTVFKAIYRDHSVAVKIIKGQAVSTLHNESHLLNLEHKNIVRLIKTESAVAFGMVIMECPKGQCLQQILETLALPLFHRVLITLDIVAALRYCHWNKLLHLDVKPTNILVALGPRPSGMGHHSSYQRSYICKLCDFGSSIKIGEYCARQSQNNGRGTLRYMSPEALRSDPLSGASDIYSLAITMWQMQSRRLPYHTLTCNESIAYQVVKHELRPDNYEKLKALSVDCPKRVPLVGCNWLYVNESSSQAMSGGDLCRRANMLACRNLNFETSCSSSSREIKKKRRQNRLALYFDSPAPHASTSTCLESSYTDLYRSCWVSVPEFRTNSFLLRNKLELILSRSSPAGLLLGGSGRDCVRL</sequence>
<keyword evidence="1 3" id="KW-0547">Nucleotide-binding</keyword>
<reference evidence="7" key="1">
    <citation type="submission" date="2018-01" db="EMBL/GenBank/DDBJ databases">
        <authorList>
            <person name="Alioto T."/>
            <person name="Alioto T."/>
        </authorList>
    </citation>
    <scope>NUCLEOTIDE SEQUENCE [LARGE SCALE GENOMIC DNA]</scope>
</reference>
<dbReference type="OrthoDB" id="4062651at2759"/>
<dbReference type="PROSITE" id="PS00107">
    <property type="entry name" value="PROTEIN_KINASE_ATP"/>
    <property type="match status" value="1"/>
</dbReference>
<dbReference type="Pfam" id="PF00069">
    <property type="entry name" value="Pkinase"/>
    <property type="match status" value="1"/>
</dbReference>
<dbReference type="InterPro" id="IPR000719">
    <property type="entry name" value="Prot_kinase_dom"/>
</dbReference>
<dbReference type="GO" id="GO:0004674">
    <property type="term" value="F:protein serine/threonine kinase activity"/>
    <property type="evidence" value="ECO:0007669"/>
    <property type="project" value="UniProtKB-KW"/>
</dbReference>
<dbReference type="EMBL" id="OUUW01000001">
    <property type="protein sequence ID" value="SPP74602.1"/>
    <property type="molecule type" value="Genomic_DNA"/>
</dbReference>
<feature type="domain" description="Protein kinase" evidence="5">
    <location>
        <begin position="67"/>
        <end position="415"/>
    </location>
</feature>
<dbReference type="GO" id="GO:0005524">
    <property type="term" value="F:ATP binding"/>
    <property type="evidence" value="ECO:0007669"/>
    <property type="project" value="UniProtKB-UniRule"/>
</dbReference>
<evidence type="ECO:0000256" key="2">
    <source>
        <dbReference type="ARBA" id="ARBA00022840"/>
    </source>
</evidence>
<keyword evidence="6" id="KW-0808">Transferase</keyword>
<dbReference type="Gene3D" id="3.30.200.20">
    <property type="entry name" value="Phosphorylase Kinase, domain 1"/>
    <property type="match status" value="1"/>
</dbReference>
<evidence type="ECO:0000256" key="3">
    <source>
        <dbReference type="PROSITE-ProRule" id="PRU10141"/>
    </source>
</evidence>
<dbReference type="InterPro" id="IPR011009">
    <property type="entry name" value="Kinase-like_dom_sf"/>
</dbReference>